<accession>A0ACC0KUX5</accession>
<organism evidence="1 2">
    <name type="scientific">Choristoneura fumiferana</name>
    <name type="common">Spruce budworm moth</name>
    <name type="synonym">Archips fumiferana</name>
    <dbReference type="NCBI Taxonomy" id="7141"/>
    <lineage>
        <taxon>Eukaryota</taxon>
        <taxon>Metazoa</taxon>
        <taxon>Ecdysozoa</taxon>
        <taxon>Arthropoda</taxon>
        <taxon>Hexapoda</taxon>
        <taxon>Insecta</taxon>
        <taxon>Pterygota</taxon>
        <taxon>Neoptera</taxon>
        <taxon>Endopterygota</taxon>
        <taxon>Lepidoptera</taxon>
        <taxon>Glossata</taxon>
        <taxon>Ditrysia</taxon>
        <taxon>Tortricoidea</taxon>
        <taxon>Tortricidae</taxon>
        <taxon>Tortricinae</taxon>
        <taxon>Choristoneura</taxon>
    </lineage>
</organism>
<keyword evidence="2" id="KW-1185">Reference proteome</keyword>
<name>A0ACC0KUX5_CHOFU</name>
<reference evidence="1 2" key="1">
    <citation type="journal article" date="2022" name="Genome Biol. Evol.">
        <title>The Spruce Budworm Genome: Reconstructing the Evolutionary History of Antifreeze Proteins.</title>
        <authorList>
            <person name="Beliveau C."/>
            <person name="Gagne P."/>
            <person name="Picq S."/>
            <person name="Vernygora O."/>
            <person name="Keeling C.I."/>
            <person name="Pinkney K."/>
            <person name="Doucet D."/>
            <person name="Wen F."/>
            <person name="Johnston J.S."/>
            <person name="Maaroufi H."/>
            <person name="Boyle B."/>
            <person name="Laroche J."/>
            <person name="Dewar K."/>
            <person name="Juretic N."/>
            <person name="Blackburn G."/>
            <person name="Nisole A."/>
            <person name="Brunet B."/>
            <person name="Brandao M."/>
            <person name="Lumley L."/>
            <person name="Duan J."/>
            <person name="Quan G."/>
            <person name="Lucarotti C.J."/>
            <person name="Roe A.D."/>
            <person name="Sperling F.A.H."/>
            <person name="Levesque R.C."/>
            <person name="Cusson M."/>
        </authorList>
    </citation>
    <scope>NUCLEOTIDE SEQUENCE [LARGE SCALE GENOMIC DNA]</scope>
    <source>
        <strain evidence="1">Glfc:IPQL:Cfum</strain>
    </source>
</reference>
<protein>
    <submittedName>
        <fullName evidence="1">Uncharacterized protein</fullName>
    </submittedName>
</protein>
<gene>
    <name evidence="1" type="ORF">MSG28_001421</name>
</gene>
<dbReference type="EMBL" id="CM046102">
    <property type="protein sequence ID" value="KAI8439971.1"/>
    <property type="molecule type" value="Genomic_DNA"/>
</dbReference>
<proteinExistence type="predicted"/>
<sequence>MSDNIKVVVKVRPLIAREIENKLSFQWRVKNNTLYQLDASGKESGLQFTFDKVYDEKTKTADVYKDVAKPIVEAAIAGFNGTIFAYGQTSSGKTYTMSGTENSPGIIELAVLNLFAEIKSIPDRDFLVRVSYIEIYNETLKDLLNGENDKIRVRETLNGVKVDATEKFTSSPEEVMEIMRETIESREHIEGEEIAGSVNVSILNLVDLAGSERSGQTGATGKAFKEGTHINKSLSVLALVIKQLSEDPHKHANYRDSKLTRILQNSLGGNAKTSIICAVTPAAIEETISTLQFANRAKAIKNKPEVNAVATDATKLQDLTKQLSRLQSELATKNLIEQDNRNLMKQISSLQKMILNGFGQRSVDIGGCRRKTWCAPRRVTISTLHVVDEDKEISVPKFCTPTLKYNPMSLPNARDFQPIQRPTQLEPVSEETAMITPPPKDKKVNFSDEIIDLDSDEEENTSNTSRCSPYHKCYNASKTPPCVLRKNAKAAEKNLKDIVELTNREKMYNPDVVEYMEKLEKSAATIASLEENLKKLSDVSLEKDSEFEVLKYKITQTENEIKTVSTAKEALEVLCKEYNTKITDLEVSYETLKTKAKLREEELLCLLNEQTNTKKTKDYGKSLSRTLDKEFDFMDLSKDISLVSDHDSSIDTSNTGETPVPLQELVTDMNAQINYKNEVIAHLESNLLQQKDTIESLESTCRELREQIFRSDTTLEHNVEENSMLKTSIEILNSTIKTQKQNLETANSDMQSYNNLIQELQSKLIEKNSSADLNISDNLLESMLAHEETFIANNENMKNIIQSFKIALETRTKEIVNLKSELHSKTSQLQAKEEQTNKLVEEVQKSKEQLDENMNIINKLIQENENLVKSKDDLSEKLIIADKQKHETEKTNIELQKQNEGYHCQLRDFNEHHDTLLQNLNDFKNNLTILHKEKDELCGLQNVILLKDNLISDLKSEVHSKDNLITSLNSKHTELQEEVTMKDNQISNLKNELMAKDNLISSLSSKQAESQDTLCNFKSAAFKLQRVLSVLTGDVCVESEIIDDSVAIFSTMYEQLTVAEVTAKEVISQKESAVVNNSKLEHEIEKLRDKVETLTQDKNKIQNDKSILNQEIIQLKEDAELLQNELGQLNNEKSNLTTEVRVLNERIRDQESDLLSRIEEILQQDLRSKKEIENLLANTNQTRFDELLLSKEEEIIKLKNNASKRESMLDENYIELQKISKTLDETVKNRNQILDNIYTVAANLMDKLEIQNDVSLNSADVYRNILQLLDKVEDKISSLKCQTSTNDIYAKELEETKQKLDQLQKLSKEIMENLSRTENENKLLIAELNETKIVNHKLSNDLLKGDEILKNVHVELRNKLELIESLELKCSKWTNDFAALEESMKMQIMELQAANIELQSQCSQKDSNETYSLGQVSSVSENHQLTGRKSLTNILVEQGNSSPQSLLTLCCNTIIDTINPSESCLKSETPSSSTVNFEAISVETQTHPCDCDKLLAEKEIALEENMDLKTKLDFLQLVNVNLLKEQEEIRKELKLLVEPAHELQKKISNHRTNLSTLTATTYAENKLLKSQVKVLQHHNNRFHSVCQRDLPAFKKSLQELSLILKSTSMATRLETSIKRYSLPEVLDRNSSASNFRDESTLDSDLLMLDTNVTLASADNTLLVQDQTGLDGTQVFLDTEINTDLIPTIDPNILHTQLQILSIENQKLTEKFISLKEENCKLHKKIEDGTDSVKSDIQKIDAQSSPIKQNRSPVIETLEDNIQSSGELCKNCGSKNMLATDKEVTEQIKLLTEELLEVKLQNADFEKKCYDLNADIIDNDKLVIKMNTLEKNYNLKLFEIDQLTKKLNEFSKLQEENDLLSTQIMESIDEADDLKKELDTLKEANKVLTDKCTEFEQLVKCTNVTTTCSKCSNNASTSPVSMHSALNRSRSDSESTSSFNKLSTLQNELLASREDCKTISKDVATIKSHFDLGNMAMSHSMELDDSMGEHNIFTFPKELSTVSPKTRKLKEADIPKDRCLDTYDLDRIDCFSYYFEKTGAETNLNQETKIIDVMKMLYNSLIAKHGNEIENLVNKLKDFEESRNELHEKIDMITCEYSKICEEIKDKDNHINSIANSFNKIRLNLAYLDKEITGSDINKNAVLVTMFKDKLLNILDSEFELTSVGTFESLIDNVMSKHQTDLLEIMTRYSELQGNMELVTSELSKVTNNLSQIKCQLSDKEKEYNLLKSQKEKMHEISNAVTLDIVQKDQELNEIISKGCEKLLKSKVVTPSEIDLSLPAYKNISVLIEKLIHQSQQMDLVSQEKHNLMIDVTKSKTMLEENEEEMEKLKSEIEKLHELCKNATSELVIKNEALETLSSLHEQLKEVYDKKTEENNTNVNIVESLTQELVIMKENMYQNEIRHEKQENNDSEMKIKIAELVESINRLEHENKKLKSVNEMIKNESEQNTLQLAKADDTIKHNKTEIDKMTAEILSLNLSLKESLSVIESLKLEAKSLLEENDDLMKQFEEVNKLCSQLKLNIKTHEKTAEIQCKTIARLKQEKENSMTPGKIKNKQIEELTQKCEALRKECVTLNTDLDKTKRESSELMEEKEFLERRVTELEGQLESTQKSRVSLGSIGDNSRRRRQSLLDSKRMFGEQELDHKKMETFFATAAKPEEMFMEVDDNSNRSTPVRSRRSGSFQSKNEESDRDEGGSRPGSAMARRRRRQSLHDMHRVTQPTQDHLNTLDEVNKLDSGDTSEVSQLKERLEFYQQELEELRERYREVDAECETCAEYLRERDEQCMQLTNHNKALQHQITKLNEKLQNASMNRQKDPKRSFANASVNTDEDWANLHSVVVDRMSFDREVEKNKSLQRCVDELRFKNGELKATLVKMQKSAERAARNKADIQSGSFQSKNEESDRDEGGSRPGSAMARRRRRQSLHDMHRVTQPTQDHLNTLDEVNKLDSGDTSEVSQLKERLEFYQQELEELRERYREVDAECETCAEYLRERDEQCMQLTNHNKALQHQITKLNEKLQNANWANLHSVVVDRMSFDREVEKNKSLQRCVDELRFKNGELKATLVKCRRVRNALPVTRLIYKATKLELQSCKRELEECKERCKELDEECETCGAYLRERDEQLCRLKEAKDALEAKLEALVEKETGSKAMSVRKKRQSMHDQNRNSAVQCADASTETTEDILSYQVERDNDSKLQRSEMQQLKMAMENLSQQKTALELQLRAMTSAVPMMSPVYVATGSAIVQNQHLTDIMKENQKLKKMNAKLITICKKRGKPLGESNRENDDPAEMG</sequence>
<evidence type="ECO:0000313" key="2">
    <source>
        <dbReference type="Proteomes" id="UP001064048"/>
    </source>
</evidence>
<evidence type="ECO:0000313" key="1">
    <source>
        <dbReference type="EMBL" id="KAI8439971.1"/>
    </source>
</evidence>
<comment type="caution">
    <text evidence="1">The sequence shown here is derived from an EMBL/GenBank/DDBJ whole genome shotgun (WGS) entry which is preliminary data.</text>
</comment>
<dbReference type="Proteomes" id="UP001064048">
    <property type="component" value="Chromosome 2"/>
</dbReference>